<evidence type="ECO:0000259" key="1">
    <source>
        <dbReference type="Pfam" id="PF13360"/>
    </source>
</evidence>
<name>A0A4Q1CLV9_9BACT</name>
<accession>A0A4Q1CLV9</accession>
<organism evidence="2 3">
    <name type="scientific">Lacibacter luteus</name>
    <dbReference type="NCBI Taxonomy" id="2508719"/>
    <lineage>
        <taxon>Bacteria</taxon>
        <taxon>Pseudomonadati</taxon>
        <taxon>Bacteroidota</taxon>
        <taxon>Chitinophagia</taxon>
        <taxon>Chitinophagales</taxon>
        <taxon>Chitinophagaceae</taxon>
        <taxon>Lacibacter</taxon>
    </lineage>
</organism>
<feature type="domain" description="Pyrrolo-quinoline quinone repeat" evidence="1">
    <location>
        <begin position="12"/>
        <end position="84"/>
    </location>
</feature>
<dbReference type="OrthoDB" id="675304at2"/>
<dbReference type="RefSeq" id="WP_129129389.1">
    <property type="nucleotide sequence ID" value="NZ_SDHW01000001.1"/>
</dbReference>
<dbReference type="Gene3D" id="2.40.128.630">
    <property type="match status" value="1"/>
</dbReference>
<dbReference type="SUPFAM" id="SSF50998">
    <property type="entry name" value="Quinoprotein alcohol dehydrogenase-like"/>
    <property type="match status" value="1"/>
</dbReference>
<reference evidence="2 3" key="1">
    <citation type="submission" date="2019-01" db="EMBL/GenBank/DDBJ databases">
        <title>Lacibacter sp. strain TTM-7.</title>
        <authorList>
            <person name="Chen W.-M."/>
        </authorList>
    </citation>
    <scope>NUCLEOTIDE SEQUENCE [LARGE SCALE GENOMIC DNA]</scope>
    <source>
        <strain evidence="2 3">TTM-7</strain>
    </source>
</reference>
<evidence type="ECO:0000313" key="3">
    <source>
        <dbReference type="Proteomes" id="UP000290204"/>
    </source>
</evidence>
<comment type="caution">
    <text evidence="2">The sequence shown here is derived from an EMBL/GenBank/DDBJ whole genome shotgun (WGS) entry which is preliminary data.</text>
</comment>
<gene>
    <name evidence="2" type="ORF">ESA94_03095</name>
</gene>
<dbReference type="Proteomes" id="UP000290204">
    <property type="component" value="Unassembled WGS sequence"/>
</dbReference>
<dbReference type="InterPro" id="IPR011047">
    <property type="entry name" value="Quinoprotein_ADH-like_sf"/>
</dbReference>
<protein>
    <recommendedName>
        <fullName evidence="1">Pyrrolo-quinoline quinone repeat domain-containing protein</fullName>
    </recommendedName>
</protein>
<proteinExistence type="predicted"/>
<dbReference type="EMBL" id="SDHW01000001">
    <property type="protein sequence ID" value="RXK62017.1"/>
    <property type="molecule type" value="Genomic_DNA"/>
</dbReference>
<dbReference type="Pfam" id="PF13360">
    <property type="entry name" value="PQQ_2"/>
    <property type="match status" value="1"/>
</dbReference>
<dbReference type="AlphaFoldDB" id="A0A4Q1CLV9"/>
<dbReference type="InterPro" id="IPR002372">
    <property type="entry name" value="PQQ_rpt_dom"/>
</dbReference>
<evidence type="ECO:0000313" key="2">
    <source>
        <dbReference type="EMBL" id="RXK62017.1"/>
    </source>
</evidence>
<sequence>MRTDQYLYILSKGRVAAISKKDGSIFWEIKLKDYANVSSTSLGYGQISVENNKLYIGISGLLFCLNAKDGSLVWFNELKGWGYNFISIAGAGNESAAAASAAAQAAVTAAVVTTTT</sequence>
<keyword evidence="3" id="KW-1185">Reference proteome</keyword>